<evidence type="ECO:0000313" key="1">
    <source>
        <dbReference type="EMBL" id="VFQ94128.1"/>
    </source>
</evidence>
<keyword evidence="2" id="KW-1185">Reference proteome</keyword>
<dbReference type="Proteomes" id="UP000595140">
    <property type="component" value="Unassembled WGS sequence"/>
</dbReference>
<gene>
    <name evidence="1" type="ORF">CCAM_LOCUS35904</name>
</gene>
<reference evidence="1 2" key="1">
    <citation type="submission" date="2018-04" db="EMBL/GenBank/DDBJ databases">
        <authorList>
            <person name="Vogel A."/>
        </authorList>
    </citation>
    <scope>NUCLEOTIDE SEQUENCE [LARGE SCALE GENOMIC DNA]</scope>
</reference>
<protein>
    <submittedName>
        <fullName evidence="1">Uncharacterized protein</fullName>
    </submittedName>
</protein>
<proteinExistence type="predicted"/>
<dbReference type="EMBL" id="OOIL02005153">
    <property type="protein sequence ID" value="VFQ94128.1"/>
    <property type="molecule type" value="Genomic_DNA"/>
</dbReference>
<evidence type="ECO:0000313" key="2">
    <source>
        <dbReference type="Proteomes" id="UP000595140"/>
    </source>
</evidence>
<accession>A0A484N1I2</accession>
<organism evidence="1 2">
    <name type="scientific">Cuscuta campestris</name>
    <dbReference type="NCBI Taxonomy" id="132261"/>
    <lineage>
        <taxon>Eukaryota</taxon>
        <taxon>Viridiplantae</taxon>
        <taxon>Streptophyta</taxon>
        <taxon>Embryophyta</taxon>
        <taxon>Tracheophyta</taxon>
        <taxon>Spermatophyta</taxon>
        <taxon>Magnoliopsida</taxon>
        <taxon>eudicotyledons</taxon>
        <taxon>Gunneridae</taxon>
        <taxon>Pentapetalae</taxon>
        <taxon>asterids</taxon>
        <taxon>lamiids</taxon>
        <taxon>Solanales</taxon>
        <taxon>Convolvulaceae</taxon>
        <taxon>Cuscuteae</taxon>
        <taxon>Cuscuta</taxon>
        <taxon>Cuscuta subgen. Grammica</taxon>
        <taxon>Cuscuta sect. Cleistogrammica</taxon>
    </lineage>
</organism>
<name>A0A484N1I2_9ASTE</name>
<dbReference type="AlphaFoldDB" id="A0A484N1I2"/>
<sequence>MPPKCLGYHGGMLLRCHNLVMWQAWLRTSLAMMLLSESKIIYRVEVLKFQGHEGVGVYLLVSKVKAYVWESATRLDISVRCGGAEDGGGGDSSDSGTYVAVTMAAAGITVDDDCGSGRRCR</sequence>